<sequence length="866" mass="96075">MASPKAVESAAEYGCRTGCFRHHQGQRFSLQRQLESLQDTVVATEPKRLIEQPGLPSCPIPKPIIKLDAAVEGQEQLVHFYCHTPNPRPWTLELVPGLAAIKKLLVPVDELDLASSPELDLLQLSDEVLMKRCWSLSSTWLPMSPVRTQRDEGLDFPPKCRKLHFLLNRELELEQISTSEQSEAFMANEFALQSAACSSILCMPPTRPEAVTPPVSPMSGVCSPFIPGSQALAIDLTSAPSSPTLERVDQLQRNVLQAQIDSDIEVPWSLVASSPVKANATLPCHHRGALYDAHIDVPLACTKSDSVPLPSILENANLGPSILDTQELDCTLHADQGPLDDAILALASARSLYAAKLVAQEKLDPADSLSRLSVPIMDFHFPPPEWMQNIQSSRKQLSWLQNGYMSDFAPLYSKDALLDSSLKWTPVPRGKGHVSTFEQLEPNQCCEELLGVESRRDLLMGMKSASASRPLAILDITADEEIEELELVPVAHGLLRHWTASSSPYFTSHSAQIKVDQSLESLCRSMRRKAQDDNAGQSPSSRDTSGATGKLISDFMHLRAIKRPRLRRPSVARVGQVSSPLQNTSHSIKHHELADEAPKQIPAHSPPFEIPQRVGPCIVSLALDRHMIRQLCLFWPAHLLLDLDYEQYSTCQRVYEEDGLLPATFDLPLTVEADITLSLDTGVMVTTLLKVKQRPLPGSKAQVAIRERTRELSAKYEKLIVLVSENNPTGEFSASHELLDKTAYTEFVGFSNSLKSQVMVHLVPGNRQTLGKWILSLMCRYSVYSATTQDFATLKETAWELFLRRAGLNIMVARVIANKLLDEYGNRGLAQFLNMPTQEKLARYGHLTGGNRILNSCFKALYRQGI</sequence>
<gene>
    <name evidence="4" type="ORF">CDD82_7922</name>
</gene>
<reference evidence="4 5" key="1">
    <citation type="submission" date="2017-06" db="EMBL/GenBank/DDBJ databases">
        <title>Ant-infecting Ophiocordyceps genomes reveal a high diversity of potential behavioral manipulation genes and a possible major role for enterotoxins.</title>
        <authorList>
            <person name="De Bekker C."/>
            <person name="Evans H.C."/>
            <person name="Brachmann A."/>
            <person name="Hughes D.P."/>
        </authorList>
    </citation>
    <scope>NUCLEOTIDE SEQUENCE [LARGE SCALE GENOMIC DNA]</scope>
    <source>
        <strain evidence="4 5">1348a</strain>
    </source>
</reference>
<feature type="domain" description="DUF7102" evidence="2">
    <location>
        <begin position="618"/>
        <end position="783"/>
    </location>
</feature>
<keyword evidence="5" id="KW-1185">Reference proteome</keyword>
<evidence type="ECO:0000313" key="4">
    <source>
        <dbReference type="EMBL" id="PHH69206.1"/>
    </source>
</evidence>
<dbReference type="Pfam" id="PF23395">
    <property type="entry name" value="SAM_6"/>
    <property type="match status" value="1"/>
</dbReference>
<dbReference type="EMBL" id="NJEU01000979">
    <property type="protein sequence ID" value="PHH69206.1"/>
    <property type="molecule type" value="Genomic_DNA"/>
</dbReference>
<dbReference type="InterPro" id="IPR055528">
    <property type="entry name" value="DUF7102"/>
</dbReference>
<organism evidence="4 5">
    <name type="scientific">Ophiocordyceps australis</name>
    <dbReference type="NCBI Taxonomy" id="1399860"/>
    <lineage>
        <taxon>Eukaryota</taxon>
        <taxon>Fungi</taxon>
        <taxon>Dikarya</taxon>
        <taxon>Ascomycota</taxon>
        <taxon>Pezizomycotina</taxon>
        <taxon>Sordariomycetes</taxon>
        <taxon>Hypocreomycetidae</taxon>
        <taxon>Hypocreales</taxon>
        <taxon>Ophiocordycipitaceae</taxon>
        <taxon>Ophiocordyceps</taxon>
    </lineage>
</organism>
<proteinExistence type="predicted"/>
<protein>
    <submittedName>
        <fullName evidence="4">Uncharacterized protein</fullName>
    </submittedName>
</protein>
<dbReference type="InterPro" id="IPR057559">
    <property type="entry name" value="SAM_6"/>
</dbReference>
<dbReference type="Pfam" id="PF23394">
    <property type="entry name" value="DUF7102"/>
    <property type="match status" value="1"/>
</dbReference>
<evidence type="ECO:0000256" key="1">
    <source>
        <dbReference type="SAM" id="MobiDB-lite"/>
    </source>
</evidence>
<evidence type="ECO:0000313" key="5">
    <source>
        <dbReference type="Proteomes" id="UP000224854"/>
    </source>
</evidence>
<evidence type="ECO:0000259" key="3">
    <source>
        <dbReference type="Pfam" id="PF23395"/>
    </source>
</evidence>
<dbReference type="Proteomes" id="UP000224854">
    <property type="component" value="Unassembled WGS sequence"/>
</dbReference>
<feature type="region of interest" description="Disordered" evidence="1">
    <location>
        <begin position="527"/>
        <end position="548"/>
    </location>
</feature>
<name>A0A2C5YNA0_9HYPO</name>
<feature type="domain" description="SAM-like" evidence="3">
    <location>
        <begin position="795"/>
        <end position="858"/>
    </location>
</feature>
<accession>A0A2C5YNA0</accession>
<dbReference type="AlphaFoldDB" id="A0A2C5YNA0"/>
<feature type="compositionally biased region" description="Polar residues" evidence="1">
    <location>
        <begin position="534"/>
        <end position="547"/>
    </location>
</feature>
<dbReference type="OrthoDB" id="3647246at2759"/>
<evidence type="ECO:0000259" key="2">
    <source>
        <dbReference type="Pfam" id="PF23394"/>
    </source>
</evidence>
<comment type="caution">
    <text evidence="4">The sequence shown here is derived from an EMBL/GenBank/DDBJ whole genome shotgun (WGS) entry which is preliminary data.</text>
</comment>